<keyword evidence="2" id="KW-1185">Reference proteome</keyword>
<protein>
    <submittedName>
        <fullName evidence="1">Uncharacterized protein</fullName>
    </submittedName>
</protein>
<dbReference type="Proteomes" id="UP000078541">
    <property type="component" value="Unassembled WGS sequence"/>
</dbReference>
<dbReference type="EMBL" id="KQ981606">
    <property type="protein sequence ID" value="KYN39628.1"/>
    <property type="molecule type" value="Genomic_DNA"/>
</dbReference>
<reference evidence="1 2" key="1">
    <citation type="submission" date="2016-03" db="EMBL/GenBank/DDBJ databases">
        <title>Trachymyrmex septentrionalis WGS genome.</title>
        <authorList>
            <person name="Nygaard S."/>
            <person name="Hu H."/>
            <person name="Boomsma J."/>
            <person name="Zhang G."/>
        </authorList>
    </citation>
    <scope>NUCLEOTIDE SEQUENCE [LARGE SCALE GENOMIC DNA]</scope>
    <source>
        <strain evidence="1">Tsep2-gDNA-1</strain>
        <tissue evidence="1">Whole body</tissue>
    </source>
</reference>
<dbReference type="AlphaFoldDB" id="A0A195FGW3"/>
<sequence>MRELRLEVARVNEAYGSPRSKFKFKAAEVTALDEDIKVRATGRVEEVCPINRRAPETFESVLRFVRSLIFAEPSRVFPIASPLH</sequence>
<accession>A0A195FGW3</accession>
<proteinExistence type="predicted"/>
<organism evidence="1 2">
    <name type="scientific">Trachymyrmex septentrionalis</name>
    <dbReference type="NCBI Taxonomy" id="34720"/>
    <lineage>
        <taxon>Eukaryota</taxon>
        <taxon>Metazoa</taxon>
        <taxon>Ecdysozoa</taxon>
        <taxon>Arthropoda</taxon>
        <taxon>Hexapoda</taxon>
        <taxon>Insecta</taxon>
        <taxon>Pterygota</taxon>
        <taxon>Neoptera</taxon>
        <taxon>Endopterygota</taxon>
        <taxon>Hymenoptera</taxon>
        <taxon>Apocrita</taxon>
        <taxon>Aculeata</taxon>
        <taxon>Formicoidea</taxon>
        <taxon>Formicidae</taxon>
        <taxon>Myrmicinae</taxon>
        <taxon>Trachymyrmex</taxon>
    </lineage>
</organism>
<gene>
    <name evidence="1" type="ORF">ALC56_06122</name>
</gene>
<name>A0A195FGW3_9HYME</name>
<evidence type="ECO:0000313" key="1">
    <source>
        <dbReference type="EMBL" id="KYN39628.1"/>
    </source>
</evidence>
<evidence type="ECO:0000313" key="2">
    <source>
        <dbReference type="Proteomes" id="UP000078541"/>
    </source>
</evidence>